<dbReference type="Pfam" id="PF05461">
    <property type="entry name" value="ApoL"/>
    <property type="match status" value="1"/>
</dbReference>
<protein>
    <submittedName>
        <fullName evidence="2">Uncharacterized protein</fullName>
    </submittedName>
</protein>
<gene>
    <name evidence="2" type="ORF">XENORESO_008906</name>
</gene>
<name>A0ABV0X7N6_9TELE</name>
<comment type="caution">
    <text evidence="2">The sequence shown here is derived from an EMBL/GenBank/DDBJ whole genome shotgun (WGS) entry which is preliminary data.</text>
</comment>
<dbReference type="Proteomes" id="UP001444071">
    <property type="component" value="Unassembled WGS sequence"/>
</dbReference>
<keyword evidence="3" id="KW-1185">Reference proteome</keyword>
<proteinExistence type="inferred from homology"/>
<organism evidence="2 3">
    <name type="scientific">Xenotaenia resolanae</name>
    <dbReference type="NCBI Taxonomy" id="208358"/>
    <lineage>
        <taxon>Eukaryota</taxon>
        <taxon>Metazoa</taxon>
        <taxon>Chordata</taxon>
        <taxon>Craniata</taxon>
        <taxon>Vertebrata</taxon>
        <taxon>Euteleostomi</taxon>
        <taxon>Actinopterygii</taxon>
        <taxon>Neopterygii</taxon>
        <taxon>Teleostei</taxon>
        <taxon>Neoteleostei</taxon>
        <taxon>Acanthomorphata</taxon>
        <taxon>Ovalentaria</taxon>
        <taxon>Atherinomorphae</taxon>
        <taxon>Cyprinodontiformes</taxon>
        <taxon>Goodeidae</taxon>
        <taxon>Xenotaenia</taxon>
    </lineage>
</organism>
<evidence type="ECO:0000313" key="3">
    <source>
        <dbReference type="Proteomes" id="UP001444071"/>
    </source>
</evidence>
<dbReference type="InterPro" id="IPR008405">
    <property type="entry name" value="ApoL"/>
</dbReference>
<sequence>MLEHHALPIVVFSGRAEVFTGNGGPCECLAGHSPVCFTLHCPLSTGEPWRLPLRGDLLSHIDGKVWHPSLGHLQLTVWLLEGAPNGSEALNPPDSIKCHGSFYVLPPGFVNTANKFRAYCPPSFQSEEQRCPLPFYQKCDYILGGDEGCAAGGHPGQLCAHFYRLDVGHEFTLPQRSCLWLLPPEQWKLQRALCQYVTDTLTYMSTVKDFYEMFSKWKDCREIEVVKIISIKEMADKIDPTFTKSEGKWAAFCKVMKSNFQMKAESKLAELEKTLGEVLEETLEGLKKLSIFLDAVEKLAVTSLHVFTENLILHLPENISFDDVQAVISTAQLICPLLLEFKGDAKSFFLPKLHNVDVLIYQLQNYIETTNKICVIHAESFNFNICLEIAEEIAVDSDDLCENDMPEMIDHIKQLNRIRMDEYFRMKFLFQNDSPAGFINTFDEKLPTMLKFLDELEQCAVKSDRMNKGAKISSVTGSSVGAAGGVLSIVGLALIPVTAGVSLGLTIAGVSMGVTSGVNSLITSLTEVAVNTTNQKQANGVFQSFMEDFQKIQDCLNEVIKPPTGNLDPSKIDVVVGVGRNAQKVGTIGKGIDSIIDAASALKALKAEEVVASAGKAVLQDGKALRNAATLASDVPDIGQAALKGPLALSKGARGGFIALNALFIGMDIFFIAKDSMSLAKGSETKVSKFLRDRVALFRSQIESWEKIISSLCQSKLTEEENRNILKKPFYP</sequence>
<reference evidence="2 3" key="1">
    <citation type="submission" date="2021-06" db="EMBL/GenBank/DDBJ databases">
        <authorList>
            <person name="Palmer J.M."/>
        </authorList>
    </citation>
    <scope>NUCLEOTIDE SEQUENCE [LARGE SCALE GENOMIC DNA]</scope>
    <source>
        <strain evidence="2 3">XR_2019</strain>
        <tissue evidence="2">Muscle</tissue>
    </source>
</reference>
<dbReference type="PANTHER" id="PTHR14096:SF57">
    <property type="entry name" value="APOLIPOPROTEIN L4"/>
    <property type="match status" value="1"/>
</dbReference>
<evidence type="ECO:0000313" key="2">
    <source>
        <dbReference type="EMBL" id="MEQ2277860.1"/>
    </source>
</evidence>
<accession>A0ABV0X7N6</accession>
<evidence type="ECO:0000256" key="1">
    <source>
        <dbReference type="ARBA" id="ARBA00010090"/>
    </source>
</evidence>
<comment type="similarity">
    <text evidence="1">Belongs to the apolipoprotein L family.</text>
</comment>
<dbReference type="PANTHER" id="PTHR14096">
    <property type="entry name" value="APOLIPOPROTEIN L"/>
    <property type="match status" value="1"/>
</dbReference>
<dbReference type="EMBL" id="JAHRIM010092884">
    <property type="protein sequence ID" value="MEQ2277860.1"/>
    <property type="molecule type" value="Genomic_DNA"/>
</dbReference>